<evidence type="ECO:0000313" key="4">
    <source>
        <dbReference type="Proteomes" id="UP000244338"/>
    </source>
</evidence>
<dbReference type="InterPro" id="IPR023509">
    <property type="entry name" value="DTD-like_sf"/>
</dbReference>
<dbReference type="GO" id="GO:0106026">
    <property type="term" value="F:Gly-tRNA(Ala) deacylase activity"/>
    <property type="evidence" value="ECO:0007669"/>
    <property type="project" value="UniProtKB-UniRule"/>
</dbReference>
<comment type="caution">
    <text evidence="3">The sequence shown here is derived from an EMBL/GenBank/DDBJ whole genome shotgun (WGS) entry which is preliminary data.</text>
</comment>
<comment type="subunit">
    <text evidence="2">Homodimer.</text>
</comment>
<dbReference type="GO" id="GO:0019478">
    <property type="term" value="P:D-amino acid catabolic process"/>
    <property type="evidence" value="ECO:0007669"/>
    <property type="project" value="UniProtKB-UniRule"/>
</dbReference>
<dbReference type="SUPFAM" id="SSF69500">
    <property type="entry name" value="DTD-like"/>
    <property type="match status" value="1"/>
</dbReference>
<name>A0A2R6Y5A2_9BACL</name>
<proteinExistence type="inferred from homology"/>
<dbReference type="NCBIfam" id="TIGR00256">
    <property type="entry name" value="D-aminoacyl-tRNA deacylase"/>
    <property type="match status" value="1"/>
</dbReference>
<reference evidence="4" key="1">
    <citation type="journal article" date="2018" name="Sci. Rep.">
        <title>Lignite coal burning seam in the remote Altai Mountains harbors a hydrogen-driven thermophilic microbial community.</title>
        <authorList>
            <person name="Kadnikov V.V."/>
            <person name="Mardanov A.V."/>
            <person name="Ivasenko D.A."/>
            <person name="Antsiferov D.V."/>
            <person name="Beletsky A.V."/>
            <person name="Karnachuk O.V."/>
            <person name="Ravin N.V."/>
        </authorList>
    </citation>
    <scope>NUCLEOTIDE SEQUENCE [LARGE SCALE GENOMIC DNA]</scope>
</reference>
<comment type="function">
    <text evidence="2">An aminoacyl-tRNA editing enzyme that deacylates mischarged D-aminoacyl-tRNAs. Also deacylates mischarged glycyl-tRNA(Ala), protecting cells against glycine mischarging by AlaRS. Acts via tRNA-based rather than protein-based catalysis; rejects L-amino acids rather than detecting D-amino acids in the active site. By recycling D-aminoacyl-tRNA to D-amino acids and free tRNA molecules, this enzyme counteracts the toxicity associated with the formation of D-aminoacyl-tRNA entities in vivo and helps enforce protein L-homochirality.</text>
</comment>
<keyword evidence="2" id="KW-0963">Cytoplasm</keyword>
<evidence type="ECO:0000256" key="2">
    <source>
        <dbReference type="HAMAP-Rule" id="MF_00518"/>
    </source>
</evidence>
<comment type="domain">
    <text evidence="2">A Gly-cisPro motif from one monomer fits into the active site of the other monomer to allow specific chiral rejection of L-amino acids.</text>
</comment>
<dbReference type="CDD" id="cd00563">
    <property type="entry name" value="Dtyr_deacylase"/>
    <property type="match status" value="1"/>
</dbReference>
<dbReference type="Proteomes" id="UP000244338">
    <property type="component" value="Unassembled WGS sequence"/>
</dbReference>
<dbReference type="InterPro" id="IPR003732">
    <property type="entry name" value="Daa-tRNA_deacyls_DTD"/>
</dbReference>
<evidence type="ECO:0000313" key="3">
    <source>
        <dbReference type="EMBL" id="PTQ57860.1"/>
    </source>
</evidence>
<dbReference type="PANTHER" id="PTHR10472:SF5">
    <property type="entry name" value="D-AMINOACYL-TRNA DEACYLASE 1"/>
    <property type="match status" value="1"/>
</dbReference>
<evidence type="ECO:0000256" key="1">
    <source>
        <dbReference type="ARBA" id="ARBA00009673"/>
    </source>
</evidence>
<dbReference type="HAMAP" id="MF_00518">
    <property type="entry name" value="Deacylase_Dtd"/>
    <property type="match status" value="1"/>
</dbReference>
<dbReference type="PANTHER" id="PTHR10472">
    <property type="entry name" value="D-TYROSYL-TRNA TYR DEACYLASE"/>
    <property type="match status" value="1"/>
</dbReference>
<keyword evidence="2" id="KW-0378">Hydrolase</keyword>
<keyword evidence="2" id="KW-0820">tRNA-binding</keyword>
<dbReference type="EC" id="3.1.1.96" evidence="2"/>
<dbReference type="AlphaFoldDB" id="A0A2R6Y5A2"/>
<keyword evidence="2" id="KW-0694">RNA-binding</keyword>
<organism evidence="3 4">
    <name type="scientific">Candidatus Carbonibacillus altaicus</name>
    <dbReference type="NCBI Taxonomy" id="2163959"/>
    <lineage>
        <taxon>Bacteria</taxon>
        <taxon>Bacillati</taxon>
        <taxon>Bacillota</taxon>
        <taxon>Bacilli</taxon>
        <taxon>Bacillales</taxon>
        <taxon>Candidatus Carbonibacillus</taxon>
    </lineage>
</organism>
<dbReference type="Gene3D" id="3.50.80.10">
    <property type="entry name" value="D-tyrosyl-tRNA(Tyr) deacylase"/>
    <property type="match status" value="1"/>
</dbReference>
<comment type="similarity">
    <text evidence="1 2">Belongs to the DTD family.</text>
</comment>
<comment type="subcellular location">
    <subcellularLocation>
        <location evidence="2">Cytoplasm</location>
    </subcellularLocation>
</comment>
<accession>A0A2R6Y5A2</accession>
<feature type="short sequence motif" description="Gly-cisPro motif, important for rejection of L-amino acids" evidence="2">
    <location>
        <begin position="137"/>
        <end position="138"/>
    </location>
</feature>
<dbReference type="GO" id="GO:0043908">
    <property type="term" value="F:Ser(Gly)-tRNA(Ala) hydrolase activity"/>
    <property type="evidence" value="ECO:0007669"/>
    <property type="project" value="UniProtKB-UniRule"/>
</dbReference>
<dbReference type="GO" id="GO:0005737">
    <property type="term" value="C:cytoplasm"/>
    <property type="evidence" value="ECO:0007669"/>
    <property type="project" value="UniProtKB-SubCell"/>
</dbReference>
<dbReference type="EC" id="3.1.1.-" evidence="2"/>
<dbReference type="Pfam" id="PF02580">
    <property type="entry name" value="Tyr_Deacylase"/>
    <property type="match status" value="1"/>
</dbReference>
<sequence length="150" mass="16665">MRVLIQRVLEASVSVEQRTIASIGPGLLLLVGFAEHDHQEILSRMADKILHLRLFADEEGKMNRSLLDTGGAVLSVSQFTLYADLKRGRRPSFTAAASPDKARALYEAWNMLLKRTSLKVETGSFGADMKVSLINDGPVTFWLDSDELFN</sequence>
<dbReference type="EMBL" id="PEBX01000002">
    <property type="protein sequence ID" value="PTQ57860.1"/>
    <property type="molecule type" value="Genomic_DNA"/>
</dbReference>
<dbReference type="GO" id="GO:0051500">
    <property type="term" value="F:D-tyrosyl-tRNA(Tyr) deacylase activity"/>
    <property type="evidence" value="ECO:0007669"/>
    <property type="project" value="TreeGrafter"/>
</dbReference>
<comment type="catalytic activity">
    <reaction evidence="2">
        <text>a D-aminoacyl-tRNA + H2O = a tRNA + a D-alpha-amino acid + H(+)</text>
        <dbReference type="Rhea" id="RHEA:13953"/>
        <dbReference type="Rhea" id="RHEA-COMP:10123"/>
        <dbReference type="Rhea" id="RHEA-COMP:10124"/>
        <dbReference type="ChEBI" id="CHEBI:15377"/>
        <dbReference type="ChEBI" id="CHEBI:15378"/>
        <dbReference type="ChEBI" id="CHEBI:59871"/>
        <dbReference type="ChEBI" id="CHEBI:78442"/>
        <dbReference type="ChEBI" id="CHEBI:79333"/>
        <dbReference type="EC" id="3.1.1.96"/>
    </reaction>
</comment>
<comment type="catalytic activity">
    <reaction evidence="2">
        <text>glycyl-tRNA(Ala) + H2O = tRNA(Ala) + glycine + H(+)</text>
        <dbReference type="Rhea" id="RHEA:53744"/>
        <dbReference type="Rhea" id="RHEA-COMP:9657"/>
        <dbReference type="Rhea" id="RHEA-COMP:13640"/>
        <dbReference type="ChEBI" id="CHEBI:15377"/>
        <dbReference type="ChEBI" id="CHEBI:15378"/>
        <dbReference type="ChEBI" id="CHEBI:57305"/>
        <dbReference type="ChEBI" id="CHEBI:78442"/>
        <dbReference type="ChEBI" id="CHEBI:78522"/>
    </reaction>
</comment>
<gene>
    <name evidence="2" type="primary">dtd</name>
    <name evidence="3" type="ORF">BSOLF_0722</name>
</gene>
<protein>
    <recommendedName>
        <fullName evidence="2">D-aminoacyl-tRNA deacylase</fullName>
        <shortName evidence="2">DTD</shortName>
        <ecNumber evidence="2">3.1.1.96</ecNumber>
    </recommendedName>
    <alternativeName>
        <fullName evidence="2">Gly-tRNA(Ala) deacylase</fullName>
        <ecNumber evidence="2">3.1.1.-</ecNumber>
    </alternativeName>
</protein>
<dbReference type="GO" id="GO:0000049">
    <property type="term" value="F:tRNA binding"/>
    <property type="evidence" value="ECO:0007669"/>
    <property type="project" value="UniProtKB-UniRule"/>
</dbReference>
<dbReference type="FunFam" id="3.50.80.10:FF:000001">
    <property type="entry name" value="D-aminoacyl-tRNA deacylase"/>
    <property type="match status" value="1"/>
</dbReference>